<dbReference type="Proteomes" id="UP000601108">
    <property type="component" value="Unassembled WGS sequence"/>
</dbReference>
<comment type="caution">
    <text evidence="2">The sequence shown here is derived from an EMBL/GenBank/DDBJ whole genome shotgun (WGS) entry which is preliminary data.</text>
</comment>
<dbReference type="InterPro" id="IPR046336">
    <property type="entry name" value="Lon_prtase_N_sf"/>
</dbReference>
<sequence>MSIKRVISIFNKKNMLPLFPLQTVVYPGERLSLHIFEKRYQQLIADCQKEGFLFGIPTFLDGKLEYGTEVKLQEVAQKYPKGESDVVCLGTRVFKISNFNQQYPGKLYSGGDVQFLKNKEENTEELQEKLLRSITKLYIELAIDNPPVLAVPFVSYQVAHKIGLSLHQEYHLLKLRNESERLQYLIEHLKVTIPIIREMNRTKKVIKMNGHFKNFDPLDFKNFQL</sequence>
<dbReference type="GO" id="GO:0006508">
    <property type="term" value="P:proteolysis"/>
    <property type="evidence" value="ECO:0007669"/>
    <property type="project" value="UniProtKB-KW"/>
</dbReference>
<dbReference type="Pfam" id="PF02190">
    <property type="entry name" value="LON_substr_bdg"/>
    <property type="match status" value="1"/>
</dbReference>
<reference evidence="2 3" key="1">
    <citation type="journal article" date="2014" name="Int. J. Syst. Evol. Microbiol.">
        <title>Complete genome sequence of Corynebacterium casei LMG S-19264T (=DSM 44701T), isolated from a smear-ripened cheese.</title>
        <authorList>
            <consortium name="US DOE Joint Genome Institute (JGI-PGF)"/>
            <person name="Walter F."/>
            <person name="Albersmeier A."/>
            <person name="Kalinowski J."/>
            <person name="Ruckert C."/>
        </authorList>
    </citation>
    <scope>NUCLEOTIDE SEQUENCE [LARGE SCALE GENOMIC DNA]</scope>
    <source>
        <strain evidence="2 3">KCTC 12285</strain>
    </source>
</reference>
<evidence type="ECO:0000313" key="3">
    <source>
        <dbReference type="Proteomes" id="UP000601108"/>
    </source>
</evidence>
<dbReference type="AlphaFoldDB" id="A0A918N1A9"/>
<dbReference type="InterPro" id="IPR015947">
    <property type="entry name" value="PUA-like_sf"/>
</dbReference>
<dbReference type="SUPFAM" id="SSF88697">
    <property type="entry name" value="PUA domain-like"/>
    <property type="match status" value="1"/>
</dbReference>
<feature type="domain" description="Lon N-terminal" evidence="1">
    <location>
        <begin position="15"/>
        <end position="191"/>
    </location>
</feature>
<proteinExistence type="predicted"/>
<dbReference type="GO" id="GO:0008233">
    <property type="term" value="F:peptidase activity"/>
    <property type="evidence" value="ECO:0007669"/>
    <property type="project" value="UniProtKB-KW"/>
</dbReference>
<dbReference type="Gene3D" id="2.30.130.40">
    <property type="entry name" value="LON domain-like"/>
    <property type="match status" value="1"/>
</dbReference>
<dbReference type="EMBL" id="BMWS01000004">
    <property type="protein sequence ID" value="GGX09237.1"/>
    <property type="molecule type" value="Genomic_DNA"/>
</dbReference>
<keyword evidence="3" id="KW-1185">Reference proteome</keyword>
<accession>A0A918N1A9</accession>
<evidence type="ECO:0000259" key="1">
    <source>
        <dbReference type="SMART" id="SM00464"/>
    </source>
</evidence>
<protein>
    <submittedName>
        <fullName evidence="2">ATP-dependent protease</fullName>
    </submittedName>
</protein>
<keyword evidence="2" id="KW-0378">Hydrolase</keyword>
<organism evidence="2 3">
    <name type="scientific">Aquimarina muelleri</name>
    <dbReference type="NCBI Taxonomy" id="279356"/>
    <lineage>
        <taxon>Bacteria</taxon>
        <taxon>Pseudomonadati</taxon>
        <taxon>Bacteroidota</taxon>
        <taxon>Flavobacteriia</taxon>
        <taxon>Flavobacteriales</taxon>
        <taxon>Flavobacteriaceae</taxon>
        <taxon>Aquimarina</taxon>
    </lineage>
</organism>
<dbReference type="SMART" id="SM00464">
    <property type="entry name" value="LON"/>
    <property type="match status" value="1"/>
</dbReference>
<dbReference type="InterPro" id="IPR003111">
    <property type="entry name" value="Lon_prtase_N"/>
</dbReference>
<keyword evidence="2" id="KW-0645">Protease</keyword>
<gene>
    <name evidence="2" type="ORF">GCM10007384_08850</name>
</gene>
<evidence type="ECO:0000313" key="2">
    <source>
        <dbReference type="EMBL" id="GGX09237.1"/>
    </source>
</evidence>
<name>A0A918N1A9_9FLAO</name>